<sequence>MPENSQTSRTRPLRAVIITQDDPFFLGDSFKYLFSKLSDNINVTSCVLLSVSPFGKKESFFKKLQKTYNVFGFWFCLHYGAHFVISKFRINWTVAAVMRRNGVEILRLSRSINHPDSLEAIRSRSPDVLVSIAGNEIFKQPLLDIAPYGCINLHSALLPKYRGLMPSFWVLRHEEEETGVSVFFVNEGIDTGPILVQKRFKIGEMSQRDLIRYSKIIGMDAICEALEKIHAGETETLPNDDGEATYFSFPTRKDVDQFRRSGARFF</sequence>
<organism evidence="2 3">
    <name type="scientific">Glycocaulis abyssi</name>
    <dbReference type="NCBI Taxonomy" id="1433403"/>
    <lineage>
        <taxon>Bacteria</taxon>
        <taxon>Pseudomonadati</taxon>
        <taxon>Pseudomonadota</taxon>
        <taxon>Alphaproteobacteria</taxon>
        <taxon>Maricaulales</taxon>
        <taxon>Maricaulaceae</taxon>
        <taxon>Glycocaulis</taxon>
    </lineage>
</organism>
<dbReference type="InterPro" id="IPR002376">
    <property type="entry name" value="Formyl_transf_N"/>
</dbReference>
<dbReference type="GO" id="GO:0004479">
    <property type="term" value="F:methionyl-tRNA formyltransferase activity"/>
    <property type="evidence" value="ECO:0007669"/>
    <property type="project" value="UniProtKB-EC"/>
</dbReference>
<reference evidence="3" key="1">
    <citation type="journal article" date="2019" name="Int. J. Syst. Evol. Microbiol.">
        <title>The Global Catalogue of Microorganisms (GCM) 10K type strain sequencing project: providing services to taxonomists for standard genome sequencing and annotation.</title>
        <authorList>
            <consortium name="The Broad Institute Genomics Platform"/>
            <consortium name="The Broad Institute Genome Sequencing Center for Infectious Disease"/>
            <person name="Wu L."/>
            <person name="Ma J."/>
        </authorList>
    </citation>
    <scope>NUCLEOTIDE SEQUENCE [LARGE SCALE GENOMIC DNA]</scope>
    <source>
        <strain evidence="3">CCUG 62981</strain>
    </source>
</reference>
<protein>
    <submittedName>
        <fullName evidence="2">Methionyl-tRNA formyltransferase</fullName>
        <ecNumber evidence="2">2.1.2.9</ecNumber>
    </submittedName>
</protein>
<dbReference type="PANTHER" id="PTHR11138:SF5">
    <property type="entry name" value="METHIONYL-TRNA FORMYLTRANSFERASE, MITOCHONDRIAL"/>
    <property type="match status" value="1"/>
</dbReference>
<keyword evidence="2" id="KW-0808">Transferase</keyword>
<evidence type="ECO:0000259" key="1">
    <source>
        <dbReference type="Pfam" id="PF00551"/>
    </source>
</evidence>
<evidence type="ECO:0000313" key="3">
    <source>
        <dbReference type="Proteomes" id="UP001596024"/>
    </source>
</evidence>
<dbReference type="InterPro" id="IPR036477">
    <property type="entry name" value="Formyl_transf_N_sf"/>
</dbReference>
<dbReference type="Gene3D" id="3.40.50.12230">
    <property type="match status" value="1"/>
</dbReference>
<gene>
    <name evidence="2" type="ORF">ACFPB0_14135</name>
</gene>
<keyword evidence="3" id="KW-1185">Reference proteome</keyword>
<evidence type="ECO:0000313" key="2">
    <source>
        <dbReference type="EMBL" id="MFC4726431.1"/>
    </source>
</evidence>
<dbReference type="InterPro" id="IPR001555">
    <property type="entry name" value="GART_AS"/>
</dbReference>
<accession>A0ABV9NGP9</accession>
<dbReference type="PROSITE" id="PS00373">
    <property type="entry name" value="GART"/>
    <property type="match status" value="1"/>
</dbReference>
<dbReference type="Pfam" id="PF00551">
    <property type="entry name" value="Formyl_trans_N"/>
    <property type="match status" value="1"/>
</dbReference>
<dbReference type="SUPFAM" id="SSF53328">
    <property type="entry name" value="Formyltransferase"/>
    <property type="match status" value="1"/>
</dbReference>
<proteinExistence type="predicted"/>
<dbReference type="RefSeq" id="WP_371394291.1">
    <property type="nucleotide sequence ID" value="NZ_CP163421.1"/>
</dbReference>
<dbReference type="EC" id="2.1.2.9" evidence="2"/>
<dbReference type="PANTHER" id="PTHR11138">
    <property type="entry name" value="METHIONYL-TRNA FORMYLTRANSFERASE"/>
    <property type="match status" value="1"/>
</dbReference>
<comment type="caution">
    <text evidence="2">The sequence shown here is derived from an EMBL/GenBank/DDBJ whole genome shotgun (WGS) entry which is preliminary data.</text>
</comment>
<dbReference type="Proteomes" id="UP001596024">
    <property type="component" value="Unassembled WGS sequence"/>
</dbReference>
<dbReference type="EMBL" id="JBHSGQ010000012">
    <property type="protein sequence ID" value="MFC4726431.1"/>
    <property type="molecule type" value="Genomic_DNA"/>
</dbReference>
<feature type="domain" description="Formyl transferase N-terminal" evidence="1">
    <location>
        <begin position="109"/>
        <end position="206"/>
    </location>
</feature>
<name>A0ABV9NGP9_9PROT</name>